<gene>
    <name evidence="7" type="ORF">H4W31_002908</name>
</gene>
<dbReference type="PROSITE" id="PS51257">
    <property type="entry name" value="PROKAR_LIPOPROTEIN"/>
    <property type="match status" value="1"/>
</dbReference>
<dbReference type="PROSITE" id="PS50983">
    <property type="entry name" value="FE_B12_PBP"/>
    <property type="match status" value="1"/>
</dbReference>
<dbReference type="PANTHER" id="PTHR30532:SF25">
    <property type="entry name" value="IRON(III) DICITRATE-BINDING PERIPLASMIC PROTEIN"/>
    <property type="match status" value="1"/>
</dbReference>
<evidence type="ECO:0000256" key="3">
    <source>
        <dbReference type="ARBA" id="ARBA00022448"/>
    </source>
</evidence>
<evidence type="ECO:0000256" key="2">
    <source>
        <dbReference type="ARBA" id="ARBA00008814"/>
    </source>
</evidence>
<dbReference type="Proteomes" id="UP000649753">
    <property type="component" value="Unassembled WGS sequence"/>
</dbReference>
<evidence type="ECO:0000256" key="1">
    <source>
        <dbReference type="ARBA" id="ARBA00004196"/>
    </source>
</evidence>
<comment type="subcellular location">
    <subcellularLocation>
        <location evidence="1">Cell envelope</location>
    </subcellularLocation>
</comment>
<feature type="chain" id="PRO_5039050473" evidence="5">
    <location>
        <begin position="25"/>
        <end position="332"/>
    </location>
</feature>
<dbReference type="PANTHER" id="PTHR30532">
    <property type="entry name" value="IRON III DICITRATE-BINDING PERIPLASMIC PROTEIN"/>
    <property type="match status" value="1"/>
</dbReference>
<dbReference type="Gene3D" id="3.40.50.1980">
    <property type="entry name" value="Nitrogenase molybdenum iron protein domain"/>
    <property type="match status" value="2"/>
</dbReference>
<dbReference type="SUPFAM" id="SSF53807">
    <property type="entry name" value="Helical backbone' metal receptor"/>
    <property type="match status" value="1"/>
</dbReference>
<dbReference type="AlphaFoldDB" id="A0A927MA33"/>
<dbReference type="GO" id="GO:1901678">
    <property type="term" value="P:iron coordination entity transport"/>
    <property type="evidence" value="ECO:0007669"/>
    <property type="project" value="UniProtKB-ARBA"/>
</dbReference>
<organism evidence="7 8">
    <name type="scientific">Plantactinospora soyae</name>
    <dbReference type="NCBI Taxonomy" id="1544732"/>
    <lineage>
        <taxon>Bacteria</taxon>
        <taxon>Bacillati</taxon>
        <taxon>Actinomycetota</taxon>
        <taxon>Actinomycetes</taxon>
        <taxon>Micromonosporales</taxon>
        <taxon>Micromonosporaceae</taxon>
        <taxon>Plantactinospora</taxon>
    </lineage>
</organism>
<dbReference type="RefSeq" id="WP_192767144.1">
    <property type="nucleotide sequence ID" value="NZ_JADBEB010000001.1"/>
</dbReference>
<comment type="similarity">
    <text evidence="2">Belongs to the bacterial solute-binding protein 8 family.</text>
</comment>
<dbReference type="Pfam" id="PF01497">
    <property type="entry name" value="Peripla_BP_2"/>
    <property type="match status" value="1"/>
</dbReference>
<feature type="signal peptide" evidence="5">
    <location>
        <begin position="1"/>
        <end position="24"/>
    </location>
</feature>
<dbReference type="InterPro" id="IPR002491">
    <property type="entry name" value="ABC_transptr_periplasmic_BD"/>
</dbReference>
<dbReference type="InterPro" id="IPR051313">
    <property type="entry name" value="Bact_iron-sidero_bind"/>
</dbReference>
<evidence type="ECO:0000256" key="5">
    <source>
        <dbReference type="SAM" id="SignalP"/>
    </source>
</evidence>
<evidence type="ECO:0000313" key="7">
    <source>
        <dbReference type="EMBL" id="MBE1487270.1"/>
    </source>
</evidence>
<evidence type="ECO:0000259" key="6">
    <source>
        <dbReference type="PROSITE" id="PS50983"/>
    </source>
</evidence>
<keyword evidence="3" id="KW-0813">Transport</keyword>
<protein>
    <submittedName>
        <fullName evidence="7">Iron complex transport system substrate-binding protein</fullName>
    </submittedName>
</protein>
<keyword evidence="4 5" id="KW-0732">Signal</keyword>
<reference evidence="7" key="1">
    <citation type="submission" date="2020-10" db="EMBL/GenBank/DDBJ databases">
        <title>Sequencing the genomes of 1000 actinobacteria strains.</title>
        <authorList>
            <person name="Klenk H.-P."/>
        </authorList>
    </citation>
    <scope>NUCLEOTIDE SEQUENCE</scope>
    <source>
        <strain evidence="7">DSM 46832</strain>
    </source>
</reference>
<evidence type="ECO:0000256" key="4">
    <source>
        <dbReference type="ARBA" id="ARBA00022729"/>
    </source>
</evidence>
<accession>A0A927MA33</accession>
<name>A0A927MA33_9ACTN</name>
<dbReference type="EMBL" id="JADBEB010000001">
    <property type="protein sequence ID" value="MBE1487270.1"/>
    <property type="molecule type" value="Genomic_DNA"/>
</dbReference>
<comment type="caution">
    <text evidence="7">The sequence shown here is derived from an EMBL/GenBank/DDBJ whole genome shotgun (WGS) entry which is preliminary data.</text>
</comment>
<keyword evidence="8" id="KW-1185">Reference proteome</keyword>
<sequence length="332" mass="35356">MRRFARGRGVAFRLAAGLTGLALAVGLSACGSSNSGGEAEAGSGNATADAGFPRTVAHHKGSTEIKAKPQRIVALDNSLVEAVVLLGRPLVGGIASYRNQKTFPDYLGDAVKDTKDIGPLDNPNLELIASLRPDLIVSATVRHDALYDKLSAIAPTVFVETTGPTWKANITLLAQALGEETLAAQQLSAYEARAKKIGDEVNAKAGNPSISVVRFVDGPTRLMAKASFIGIILADAGLKRPASQDKDTFSTEISEEQIELAEGDHIFLTTYSGGESYKAKFEANPLWTRLAAVQAKRLYEVKDELWMTSVSVQGAHFVLDDISRTFQVDAAK</sequence>
<dbReference type="CDD" id="cd01146">
    <property type="entry name" value="FhuD"/>
    <property type="match status" value="1"/>
</dbReference>
<proteinExistence type="inferred from homology"/>
<feature type="domain" description="Fe/B12 periplasmic-binding" evidence="6">
    <location>
        <begin position="71"/>
        <end position="330"/>
    </location>
</feature>
<dbReference type="GO" id="GO:0030288">
    <property type="term" value="C:outer membrane-bounded periplasmic space"/>
    <property type="evidence" value="ECO:0007669"/>
    <property type="project" value="TreeGrafter"/>
</dbReference>
<evidence type="ECO:0000313" key="8">
    <source>
        <dbReference type="Proteomes" id="UP000649753"/>
    </source>
</evidence>